<protein>
    <submittedName>
        <fullName evidence="1">Uncharacterized protein</fullName>
    </submittedName>
</protein>
<evidence type="ECO:0000313" key="2">
    <source>
        <dbReference type="Proteomes" id="UP001239111"/>
    </source>
</evidence>
<name>A0ACC2PM02_9HYME</name>
<comment type="caution">
    <text evidence="1">The sequence shown here is derived from an EMBL/GenBank/DDBJ whole genome shotgun (WGS) entry which is preliminary data.</text>
</comment>
<evidence type="ECO:0000313" key="1">
    <source>
        <dbReference type="EMBL" id="KAJ8684625.1"/>
    </source>
</evidence>
<accession>A0ACC2PM02</accession>
<gene>
    <name evidence="1" type="ORF">QAD02_020418</name>
</gene>
<reference evidence="1" key="1">
    <citation type="submission" date="2023-04" db="EMBL/GenBank/DDBJ databases">
        <title>A chromosome-level genome assembly of the parasitoid wasp Eretmocerus hayati.</title>
        <authorList>
            <person name="Zhong Y."/>
            <person name="Liu S."/>
            <person name="Liu Y."/>
        </authorList>
    </citation>
    <scope>NUCLEOTIDE SEQUENCE</scope>
    <source>
        <strain evidence="1">ZJU_SS_LIU_2023</strain>
    </source>
</reference>
<dbReference type="Proteomes" id="UP001239111">
    <property type="component" value="Chromosome 1"/>
</dbReference>
<dbReference type="EMBL" id="CM056741">
    <property type="protein sequence ID" value="KAJ8684625.1"/>
    <property type="molecule type" value="Genomic_DNA"/>
</dbReference>
<keyword evidence="2" id="KW-1185">Reference proteome</keyword>
<sequence>MLPSNGIIQLPMCVLWLAELEACLLNELKTIEMEREVYDQTPIAFVKICTTLFVWSLNSRFYAAKYSVLSGTQFGYQMMRSAKTTPLIVPTAETTRTSQNIQFTPGNSWRSIPVCFYGPPLASSPNSLDQSAIPVFRTAIHDTPGDMNLGVDAHGALQIYPSTKHISLKNYEDPPTIYDLVTFYVALSLIQVEANYSE</sequence>
<organism evidence="1 2">
    <name type="scientific">Eretmocerus hayati</name>
    <dbReference type="NCBI Taxonomy" id="131215"/>
    <lineage>
        <taxon>Eukaryota</taxon>
        <taxon>Metazoa</taxon>
        <taxon>Ecdysozoa</taxon>
        <taxon>Arthropoda</taxon>
        <taxon>Hexapoda</taxon>
        <taxon>Insecta</taxon>
        <taxon>Pterygota</taxon>
        <taxon>Neoptera</taxon>
        <taxon>Endopterygota</taxon>
        <taxon>Hymenoptera</taxon>
        <taxon>Apocrita</taxon>
        <taxon>Proctotrupomorpha</taxon>
        <taxon>Chalcidoidea</taxon>
        <taxon>Aphelinidae</taxon>
        <taxon>Aphelininae</taxon>
        <taxon>Eretmocerus</taxon>
    </lineage>
</organism>
<proteinExistence type="predicted"/>